<keyword evidence="2" id="KW-0255">Endonuclease</keyword>
<proteinExistence type="predicted"/>
<dbReference type="RefSeq" id="WP_168545172.1">
    <property type="nucleotide sequence ID" value="NZ_BAAAKS010000004.1"/>
</dbReference>
<organism evidence="2 3">
    <name type="scientific">Tsukamurella spumae</name>
    <dbReference type="NCBI Taxonomy" id="44753"/>
    <lineage>
        <taxon>Bacteria</taxon>
        <taxon>Bacillati</taxon>
        <taxon>Actinomycetota</taxon>
        <taxon>Actinomycetes</taxon>
        <taxon>Mycobacteriales</taxon>
        <taxon>Tsukamurellaceae</taxon>
        <taxon>Tsukamurella</taxon>
    </lineage>
</organism>
<accession>A0A846X2G9</accession>
<feature type="domain" description="Putative restriction endonuclease" evidence="1">
    <location>
        <begin position="13"/>
        <end position="159"/>
    </location>
</feature>
<dbReference type="Proteomes" id="UP000582646">
    <property type="component" value="Unassembled WGS sequence"/>
</dbReference>
<reference evidence="2 3" key="1">
    <citation type="submission" date="2020-04" db="EMBL/GenBank/DDBJ databases">
        <title>MicrobeNet Type strains.</title>
        <authorList>
            <person name="Nicholson A.C."/>
        </authorList>
    </citation>
    <scope>NUCLEOTIDE SEQUENCE [LARGE SCALE GENOMIC DNA]</scope>
    <source>
        <strain evidence="2 3">DSM 44113</strain>
    </source>
</reference>
<dbReference type="SUPFAM" id="SSF52980">
    <property type="entry name" value="Restriction endonuclease-like"/>
    <property type="match status" value="1"/>
</dbReference>
<dbReference type="InterPro" id="IPR008538">
    <property type="entry name" value="Uma2"/>
</dbReference>
<dbReference type="InterPro" id="IPR011335">
    <property type="entry name" value="Restrct_endonuc-II-like"/>
</dbReference>
<dbReference type="CDD" id="cd06260">
    <property type="entry name" value="DUF820-like"/>
    <property type="match status" value="1"/>
</dbReference>
<dbReference type="InterPro" id="IPR012296">
    <property type="entry name" value="Nuclease_put_TT1808"/>
</dbReference>
<dbReference type="PANTHER" id="PTHR35400:SF3">
    <property type="entry name" value="SLL1072 PROTEIN"/>
    <property type="match status" value="1"/>
</dbReference>
<dbReference type="PANTHER" id="PTHR35400">
    <property type="entry name" value="SLR1083 PROTEIN"/>
    <property type="match status" value="1"/>
</dbReference>
<keyword evidence="3" id="KW-1185">Reference proteome</keyword>
<keyword evidence="2" id="KW-0378">Hydrolase</keyword>
<dbReference type="AlphaFoldDB" id="A0A846X2G9"/>
<dbReference type="Gene3D" id="3.90.1570.10">
    <property type="entry name" value="tt1808, chain A"/>
    <property type="match status" value="1"/>
</dbReference>
<sequence>MTAATRPHLLSLEEWDALGEDSTSHAELQEGVLIVSPKPVPAHQRAGLRIAAALDAAATEEFDVYPEVDVVLDARTPATVRAPDVVVVRAGTSTRIFATDVVLAVEVLSPGTRRTDLVMKRHEYAEAGIAHYWIVDLDGDEVRLEALALVDGAYESASCTGVFGAAVPFPVTVDLGALR</sequence>
<evidence type="ECO:0000259" key="1">
    <source>
        <dbReference type="Pfam" id="PF05685"/>
    </source>
</evidence>
<gene>
    <name evidence="2" type="ORF">HF999_06940</name>
</gene>
<protein>
    <submittedName>
        <fullName evidence="2">Uma2 family endonuclease</fullName>
    </submittedName>
</protein>
<dbReference type="GO" id="GO:0004519">
    <property type="term" value="F:endonuclease activity"/>
    <property type="evidence" value="ECO:0007669"/>
    <property type="project" value="UniProtKB-KW"/>
</dbReference>
<comment type="caution">
    <text evidence="2">The sequence shown here is derived from an EMBL/GenBank/DDBJ whole genome shotgun (WGS) entry which is preliminary data.</text>
</comment>
<evidence type="ECO:0000313" key="3">
    <source>
        <dbReference type="Proteomes" id="UP000582646"/>
    </source>
</evidence>
<name>A0A846X2G9_9ACTN</name>
<dbReference type="EMBL" id="JAAXOQ010000007">
    <property type="protein sequence ID" value="NKY18100.1"/>
    <property type="molecule type" value="Genomic_DNA"/>
</dbReference>
<keyword evidence="2" id="KW-0540">Nuclease</keyword>
<dbReference type="Pfam" id="PF05685">
    <property type="entry name" value="Uma2"/>
    <property type="match status" value="1"/>
</dbReference>
<evidence type="ECO:0000313" key="2">
    <source>
        <dbReference type="EMBL" id="NKY18100.1"/>
    </source>
</evidence>